<dbReference type="AlphaFoldDB" id="A0A4R2B1C6"/>
<reference evidence="5 6" key="1">
    <citation type="journal article" date="2015" name="Stand. Genomic Sci.">
        <title>Genomic Encyclopedia of Bacterial and Archaeal Type Strains, Phase III: the genomes of soil and plant-associated and newly described type strains.</title>
        <authorList>
            <person name="Whitman W.B."/>
            <person name="Woyke T."/>
            <person name="Klenk H.P."/>
            <person name="Zhou Y."/>
            <person name="Lilburn T.G."/>
            <person name="Beck B.J."/>
            <person name="De Vos P."/>
            <person name="Vandamme P."/>
            <person name="Eisen J.A."/>
            <person name="Garrity G."/>
            <person name="Hugenholtz P."/>
            <person name="Kyrpides N.C."/>
        </authorList>
    </citation>
    <scope>NUCLEOTIDE SEQUENCE [LARGE SCALE GENOMIC DNA]</scope>
    <source>
        <strain evidence="5 6">CV53</strain>
    </source>
</reference>
<dbReference type="Pfam" id="PF14501">
    <property type="entry name" value="HATPase_c_5"/>
    <property type="match status" value="1"/>
</dbReference>
<dbReference type="InterPro" id="IPR039506">
    <property type="entry name" value="SPOB_a"/>
</dbReference>
<feature type="domain" description="Sensor histidine kinase NatK-like C-terminal" evidence="3">
    <location>
        <begin position="216"/>
        <end position="323"/>
    </location>
</feature>
<dbReference type="InterPro" id="IPR032834">
    <property type="entry name" value="NatK-like_C"/>
</dbReference>
<keyword evidence="6" id="KW-1185">Reference proteome</keyword>
<sequence length="326" mass="37412">MKQAIFYWIYIALMGIVHLQAMVMNLSWKTPFYLTVLVAGILSYFLYRRMMLQLPVLGTWLHLLLFVMQLLILLVYTAEGPFWLNFIPVVLFMGLEATRIIGAGRLARLEKQAEQYEEEREHFNETFRIIRSERHDFLKHISSIHFMLDHGQPSEAKDYLDQLVEGYEETNLSIKGERGVVAGVLHQMHRRAKAAGISLVYDLDLPLSTLPLSDKDLVALIGNLLANSIDAAEEWQQEREDQALITLQFYKRSGLFLLICKNSTLPISASILDHLFVSYGKTTKGEGHEGLGTKLIQDIVSHHQGFLDFVHKEEEFTLKIKIPAIR</sequence>
<dbReference type="Proteomes" id="UP000295689">
    <property type="component" value="Unassembled WGS sequence"/>
</dbReference>
<dbReference type="Pfam" id="PF14689">
    <property type="entry name" value="SPOB_a"/>
    <property type="match status" value="1"/>
</dbReference>
<feature type="domain" description="SpoOB alpha-helical" evidence="4">
    <location>
        <begin position="118"/>
        <end position="170"/>
    </location>
</feature>
<keyword evidence="2" id="KW-0812">Transmembrane</keyword>
<feature type="transmembrane region" description="Helical" evidence="2">
    <location>
        <begin position="30"/>
        <end position="47"/>
    </location>
</feature>
<feature type="transmembrane region" description="Helical" evidence="2">
    <location>
        <begin position="7"/>
        <end position="24"/>
    </location>
</feature>
<evidence type="ECO:0000313" key="6">
    <source>
        <dbReference type="Proteomes" id="UP000295689"/>
    </source>
</evidence>
<dbReference type="Gene3D" id="3.30.565.10">
    <property type="entry name" value="Histidine kinase-like ATPase, C-terminal domain"/>
    <property type="match status" value="1"/>
</dbReference>
<keyword evidence="2" id="KW-1133">Transmembrane helix</keyword>
<comment type="caution">
    <text evidence="5">The sequence shown here is derived from an EMBL/GenBank/DDBJ whole genome shotgun (WGS) entry which is preliminary data.</text>
</comment>
<evidence type="ECO:0000313" key="5">
    <source>
        <dbReference type="EMBL" id="TCN19913.1"/>
    </source>
</evidence>
<dbReference type="GO" id="GO:0016301">
    <property type="term" value="F:kinase activity"/>
    <property type="evidence" value="ECO:0007669"/>
    <property type="project" value="UniProtKB-KW"/>
</dbReference>
<evidence type="ECO:0000256" key="1">
    <source>
        <dbReference type="SAM" id="Coils"/>
    </source>
</evidence>
<keyword evidence="2" id="KW-0472">Membrane</keyword>
<dbReference type="SUPFAM" id="SSF55874">
    <property type="entry name" value="ATPase domain of HSP90 chaperone/DNA topoisomerase II/histidine kinase"/>
    <property type="match status" value="1"/>
</dbReference>
<dbReference type="InterPro" id="IPR036890">
    <property type="entry name" value="HATPase_C_sf"/>
</dbReference>
<dbReference type="GO" id="GO:0042802">
    <property type="term" value="F:identical protein binding"/>
    <property type="evidence" value="ECO:0007669"/>
    <property type="project" value="TreeGrafter"/>
</dbReference>
<protein>
    <submittedName>
        <fullName evidence="5">LytT family two-component system sensor histidine kinase NatK</fullName>
    </submittedName>
</protein>
<dbReference type="Gene3D" id="1.10.287.130">
    <property type="match status" value="1"/>
</dbReference>
<proteinExistence type="predicted"/>
<keyword evidence="1" id="KW-0175">Coiled coil</keyword>
<feature type="coiled-coil region" evidence="1">
    <location>
        <begin position="106"/>
        <end position="133"/>
    </location>
</feature>
<evidence type="ECO:0000256" key="2">
    <source>
        <dbReference type="SAM" id="Phobius"/>
    </source>
</evidence>
<organism evidence="5 6">
    <name type="scientific">Mesobacillus foraminis</name>
    <dbReference type="NCBI Taxonomy" id="279826"/>
    <lineage>
        <taxon>Bacteria</taxon>
        <taxon>Bacillati</taxon>
        <taxon>Bacillota</taxon>
        <taxon>Bacilli</taxon>
        <taxon>Bacillales</taxon>
        <taxon>Bacillaceae</taxon>
        <taxon>Mesobacillus</taxon>
    </lineage>
</organism>
<name>A0A4R2B1C6_9BACI</name>
<keyword evidence="5" id="KW-0808">Transferase</keyword>
<keyword evidence="5" id="KW-0418">Kinase</keyword>
<dbReference type="PANTHER" id="PTHR40448:SF1">
    <property type="entry name" value="TWO-COMPONENT SENSOR HISTIDINE KINASE"/>
    <property type="match status" value="1"/>
</dbReference>
<evidence type="ECO:0000259" key="4">
    <source>
        <dbReference type="Pfam" id="PF14689"/>
    </source>
</evidence>
<dbReference type="EMBL" id="SLVV01000015">
    <property type="protein sequence ID" value="TCN19913.1"/>
    <property type="molecule type" value="Genomic_DNA"/>
</dbReference>
<dbReference type="RefSeq" id="WP_241994037.1">
    <property type="nucleotide sequence ID" value="NZ_JABUHM010000016.1"/>
</dbReference>
<gene>
    <name evidence="5" type="ORF">EV146_11583</name>
</gene>
<feature type="transmembrane region" description="Helical" evidence="2">
    <location>
        <begin position="54"/>
        <end position="76"/>
    </location>
</feature>
<accession>A0A4R2B1C6</accession>
<dbReference type="PANTHER" id="PTHR40448">
    <property type="entry name" value="TWO-COMPONENT SENSOR HISTIDINE KINASE"/>
    <property type="match status" value="1"/>
</dbReference>
<evidence type="ECO:0000259" key="3">
    <source>
        <dbReference type="Pfam" id="PF14501"/>
    </source>
</evidence>
<feature type="transmembrane region" description="Helical" evidence="2">
    <location>
        <begin position="82"/>
        <end position="102"/>
    </location>
</feature>